<dbReference type="Gene3D" id="2.40.160.20">
    <property type="match status" value="1"/>
</dbReference>
<organism evidence="3">
    <name type="scientific">Ehrlichia ewingii</name>
    <dbReference type="NCBI Taxonomy" id="947"/>
    <lineage>
        <taxon>Bacteria</taxon>
        <taxon>Pseudomonadati</taxon>
        <taxon>Pseudomonadota</taxon>
        <taxon>Alphaproteobacteria</taxon>
        <taxon>Rickettsiales</taxon>
        <taxon>Anaplasmataceae</taxon>
        <taxon>Ehrlichia</taxon>
    </lineage>
</organism>
<evidence type="ECO:0000313" key="3">
    <source>
        <dbReference type="EMBL" id="ABO36259.1"/>
    </source>
</evidence>
<gene>
    <name evidence="3" type="primary">omp119</name>
</gene>
<evidence type="ECO:0000256" key="1">
    <source>
        <dbReference type="SAM" id="SignalP"/>
    </source>
</evidence>
<dbReference type="InterPro" id="IPR002566">
    <property type="entry name" value="Msp4_OMP-like"/>
</dbReference>
<feature type="chain" id="PRO_5002767475" evidence="1">
    <location>
        <begin position="24"/>
        <end position="282"/>
    </location>
</feature>
<protein>
    <submittedName>
        <fullName evidence="3">Omp-1-19</fullName>
    </submittedName>
</protein>
<dbReference type="SUPFAM" id="SSF56925">
    <property type="entry name" value="OMPA-like"/>
    <property type="match status" value="1"/>
</dbReference>
<feature type="domain" description="Msp4/OMP-like" evidence="2">
    <location>
        <begin position="36"/>
        <end position="279"/>
    </location>
</feature>
<feature type="signal peptide" evidence="1">
    <location>
        <begin position="1"/>
        <end position="23"/>
    </location>
</feature>
<dbReference type="InterPro" id="IPR011250">
    <property type="entry name" value="OMP/PagP_B-barrel"/>
</dbReference>
<dbReference type="AlphaFoldDB" id="B1N6C2"/>
<proteinExistence type="predicted"/>
<dbReference type="EMBL" id="EF116932">
    <property type="protein sequence ID" value="ABO36259.1"/>
    <property type="molecule type" value="Genomic_DNA"/>
</dbReference>
<accession>B1N6C2</accession>
<name>B1N6C2_9RICK</name>
<reference evidence="3" key="1">
    <citation type="journal article" date="2008" name="Clin. Vaccine Immunol.">
        <title>Identification of 19 polymorphic major outer membrane protein genes and their immunogenic peptides in Ehrlichia ewingii for use in a serodiagnostic assay.</title>
        <authorList>
            <person name="Zhang C."/>
            <person name="Xiong Q."/>
            <person name="Kikuchi T."/>
            <person name="Rikihisa Y."/>
        </authorList>
    </citation>
    <scope>NUCLEOTIDE SEQUENCE</scope>
</reference>
<sequence length="282" mass="32021">MKCKITKIAIIMLGLLLPFQAFSASLVSDASDSHTKSVSLSASYKLSTPFFNHFLIRETNLTSGIIANKRVLGLKNDILINADEAIKNLSNFDFSEDYVPKYKNSLYGLSFLFGYSFKNLKVELEGLYESFDVRDTKNHIIDNNYRYFALSKQDNLNSDYVTLINNGVKLYSVILNICYDFIGKNTSLTPFLCVGIGEDIINIFDAVRFKPAFHAKMGFNYRISERAFLFMDMYYHKIIGNQYSSISVKYPKVLVFPSTRSSVLAELDIGYLGSEVGIRIFI</sequence>
<keyword evidence="1" id="KW-0732">Signal</keyword>
<dbReference type="Pfam" id="PF01617">
    <property type="entry name" value="Surface_Ag_2"/>
    <property type="match status" value="1"/>
</dbReference>
<evidence type="ECO:0000259" key="2">
    <source>
        <dbReference type="Pfam" id="PF01617"/>
    </source>
</evidence>